<dbReference type="PANTHER" id="PTHR31286:SF55">
    <property type="entry name" value="DUF4283 DOMAIN-CONTAINING PROTEIN"/>
    <property type="match status" value="1"/>
</dbReference>
<evidence type="ECO:0000256" key="1">
    <source>
        <dbReference type="SAM" id="MobiDB-lite"/>
    </source>
</evidence>
<accession>A0A397XWI1</accession>
<evidence type="ECO:0000313" key="3">
    <source>
        <dbReference type="EMBL" id="RID45347.1"/>
    </source>
</evidence>
<dbReference type="Proteomes" id="UP000264353">
    <property type="component" value="Chromosome A9"/>
</dbReference>
<dbReference type="PANTHER" id="PTHR31286">
    <property type="entry name" value="GLYCINE-RICH CELL WALL STRUCTURAL PROTEIN 1.8-LIKE"/>
    <property type="match status" value="1"/>
</dbReference>
<dbReference type="SUPFAM" id="SSF57756">
    <property type="entry name" value="Retrovirus zinc finger-like domains"/>
    <property type="match status" value="1"/>
</dbReference>
<gene>
    <name evidence="3" type="ORF">BRARA_I02084</name>
</gene>
<evidence type="ECO:0000259" key="2">
    <source>
        <dbReference type="SMART" id="SM00343"/>
    </source>
</evidence>
<feature type="compositionally biased region" description="Basic residues" evidence="1">
    <location>
        <begin position="1"/>
        <end position="20"/>
    </location>
</feature>
<organism evidence="3 4">
    <name type="scientific">Brassica campestris</name>
    <name type="common">Field mustard</name>
    <dbReference type="NCBI Taxonomy" id="3711"/>
    <lineage>
        <taxon>Eukaryota</taxon>
        <taxon>Viridiplantae</taxon>
        <taxon>Streptophyta</taxon>
        <taxon>Embryophyta</taxon>
        <taxon>Tracheophyta</taxon>
        <taxon>Spermatophyta</taxon>
        <taxon>Magnoliopsida</taxon>
        <taxon>eudicotyledons</taxon>
        <taxon>Gunneridae</taxon>
        <taxon>Pentapetalae</taxon>
        <taxon>rosids</taxon>
        <taxon>malvids</taxon>
        <taxon>Brassicales</taxon>
        <taxon>Brassicaceae</taxon>
        <taxon>Brassiceae</taxon>
        <taxon>Brassica</taxon>
    </lineage>
</organism>
<dbReference type="Gene3D" id="4.10.60.10">
    <property type="entry name" value="Zinc finger, CCHC-type"/>
    <property type="match status" value="1"/>
</dbReference>
<dbReference type="GO" id="GO:0003676">
    <property type="term" value="F:nucleic acid binding"/>
    <property type="evidence" value="ECO:0007669"/>
    <property type="project" value="InterPro"/>
</dbReference>
<dbReference type="InterPro" id="IPR036875">
    <property type="entry name" value="Znf_CCHC_sf"/>
</dbReference>
<feature type="region of interest" description="Disordered" evidence="1">
    <location>
        <begin position="192"/>
        <end position="221"/>
    </location>
</feature>
<dbReference type="InterPro" id="IPR025558">
    <property type="entry name" value="DUF4283"/>
</dbReference>
<dbReference type="EMBL" id="CM010636">
    <property type="protein sequence ID" value="RID45347.1"/>
    <property type="molecule type" value="Genomic_DNA"/>
</dbReference>
<feature type="region of interest" description="Disordered" evidence="1">
    <location>
        <begin position="453"/>
        <end position="516"/>
    </location>
</feature>
<dbReference type="SMART" id="SM00343">
    <property type="entry name" value="ZnF_C2HC"/>
    <property type="match status" value="2"/>
</dbReference>
<sequence length="633" mass="68759">MKKKKPKISPRKSPKKKKPTPKSPPSSVSAKSTTSLSDFHPIDPSFVSDAQIGGPADKDAQQSIAHSDLVLELVALPTSETVIAVSSTDPSPSREELQDSVLESNLESSPVGAPISSSVSTPEKLAISKESQAPDVSLPVVSVDAKFDALSSQVAKNDYQPPVEASVPEAVVMSEDVSPVAHGLTNSMKVHQEAPKENAPASTSKIHPGLPVPSKTPGNDWLAKKGEAFTLPSGEACIKIPNSVIEKNRKSWEPFIIGQFYSDPPSQGTLHNIVNGIWSKQYRDIAVSKMEGFAFLFRIPNVATRHRVVQQRLWQIEGQTMFVDKWEPGVVPRKPELTSAPIWLELRNVPLQFFNEDGLERIAGLVGHPEYLHPSTANKTNLEVAKVFTIIDPRKPLPEAVNVQFDSGAISRVLVSSPWMPPVCGICKEVGHVSKRCPSVIKVCEHCNSEKHSSAKCPQKKKADPPGRKTRRGNSGVKAKHLSLDGQNTSPPGLADLARQSAQEEPIAQEEGTEQGVHPVLLGKKQVQSVQEVLPSDSKLGSSTDLALGESSTTPYYLRSMRLKSRYGASHSSQSDIQPDSFDVESSDSELEEGELSKHDLDLGFQVVRNKKKFSGLKYSGQKGDRGRSPKLN</sequence>
<protein>
    <recommendedName>
        <fullName evidence="2">CCHC-type domain-containing protein</fullName>
    </recommendedName>
</protein>
<feature type="region of interest" description="Disordered" evidence="1">
    <location>
        <begin position="569"/>
        <end position="599"/>
    </location>
</feature>
<feature type="compositionally biased region" description="Acidic residues" evidence="1">
    <location>
        <begin position="582"/>
        <end position="594"/>
    </location>
</feature>
<reference evidence="3 4" key="1">
    <citation type="submission" date="2018-06" db="EMBL/GenBank/DDBJ databases">
        <title>WGS assembly of Brassica rapa FPsc.</title>
        <authorList>
            <person name="Bowman J."/>
            <person name="Kohchi T."/>
            <person name="Yamato K."/>
            <person name="Jenkins J."/>
            <person name="Shu S."/>
            <person name="Ishizaki K."/>
            <person name="Yamaoka S."/>
            <person name="Nishihama R."/>
            <person name="Nakamura Y."/>
            <person name="Berger F."/>
            <person name="Adam C."/>
            <person name="Aki S."/>
            <person name="Althoff F."/>
            <person name="Araki T."/>
            <person name="Arteaga-Vazquez M."/>
            <person name="Balasubrmanian S."/>
            <person name="Bauer D."/>
            <person name="Boehm C."/>
            <person name="Briginshaw L."/>
            <person name="Caballero-Perez J."/>
            <person name="Catarino B."/>
            <person name="Chen F."/>
            <person name="Chiyoda S."/>
            <person name="Chovatia M."/>
            <person name="Davies K."/>
            <person name="Delmans M."/>
            <person name="Demura T."/>
            <person name="Dierschke T."/>
            <person name="Dolan L."/>
            <person name="Dorantes-Acosta A."/>
            <person name="Eklund D."/>
            <person name="Florent S."/>
            <person name="Flores-Sandoval E."/>
            <person name="Fujiyama A."/>
            <person name="Fukuzawa H."/>
            <person name="Galik B."/>
            <person name="Grimanelli D."/>
            <person name="Grimwood J."/>
            <person name="Grossniklaus U."/>
            <person name="Hamada T."/>
            <person name="Haseloff J."/>
            <person name="Hetherington A."/>
            <person name="Higo A."/>
            <person name="Hirakawa Y."/>
            <person name="Hundley H."/>
            <person name="Ikeda Y."/>
            <person name="Inoue K."/>
            <person name="Inoue S."/>
            <person name="Ishida S."/>
            <person name="Jia Q."/>
            <person name="Kakita M."/>
            <person name="Kanazawa T."/>
            <person name="Kawai Y."/>
            <person name="Kawashima T."/>
            <person name="Kennedy M."/>
            <person name="Kinose K."/>
            <person name="Kinoshita T."/>
            <person name="Kohara Y."/>
            <person name="Koide E."/>
            <person name="Komatsu K."/>
            <person name="Kopischke S."/>
            <person name="Kubo M."/>
            <person name="Kyozuka J."/>
            <person name="Lagercrantz U."/>
            <person name="Lin S."/>
            <person name="Lindquist E."/>
            <person name="Lipzen A."/>
            <person name="Lu C."/>
            <person name="Luna E."/>
            <person name="Martienssen R."/>
            <person name="Minamino N."/>
            <person name="Mizutani M."/>
            <person name="Mizutani M."/>
            <person name="Mochizuki N."/>
            <person name="Monte I."/>
            <person name="Mosher R."/>
            <person name="Nagasaki H."/>
            <person name="Nakagami H."/>
            <person name="Naramoto S."/>
            <person name="Nishitani K."/>
            <person name="Ohtani M."/>
            <person name="Okamoto T."/>
            <person name="Okumura M."/>
            <person name="Phillips J."/>
            <person name="Pollak B."/>
            <person name="Reinders A."/>
            <person name="Roevekamp M."/>
            <person name="Sano R."/>
            <person name="Sawa S."/>
            <person name="Schmid M."/>
            <person name="Shirakawa M."/>
            <person name="Solano R."/>
            <person name="Spunde A."/>
            <person name="Suetsugu N."/>
            <person name="Sugano S."/>
            <person name="Sugiyama A."/>
            <person name="Sun R."/>
            <person name="Suzuki Y."/>
            <person name="Takenaka M."/>
            <person name="Takezawa D."/>
            <person name="Tomogane H."/>
            <person name="Tsuzuki M."/>
            <person name="Ueda T."/>
            <person name="Umeda M."/>
            <person name="Ward J."/>
            <person name="Watanabe Y."/>
            <person name="Yazaki K."/>
            <person name="Yokoyama R."/>
            <person name="Yoshitake Y."/>
            <person name="Yotsui I."/>
            <person name="Zachgo S."/>
            <person name="Schmutz J."/>
        </authorList>
    </citation>
    <scope>NUCLEOTIDE SEQUENCE [LARGE SCALE GENOMIC DNA]</scope>
    <source>
        <strain evidence="4">cv. B-3</strain>
    </source>
</reference>
<feature type="region of interest" description="Disordered" evidence="1">
    <location>
        <begin position="84"/>
        <end position="118"/>
    </location>
</feature>
<dbReference type="Pfam" id="PF14111">
    <property type="entry name" value="DUF4283"/>
    <property type="match status" value="1"/>
</dbReference>
<proteinExistence type="predicted"/>
<feature type="region of interest" description="Disordered" evidence="1">
    <location>
        <begin position="1"/>
        <end position="63"/>
    </location>
</feature>
<feature type="compositionally biased region" description="Low complexity" evidence="1">
    <location>
        <begin position="25"/>
        <end position="37"/>
    </location>
</feature>
<evidence type="ECO:0000313" key="4">
    <source>
        <dbReference type="Proteomes" id="UP000264353"/>
    </source>
</evidence>
<dbReference type="InterPro" id="IPR040256">
    <property type="entry name" value="At4g02000-like"/>
</dbReference>
<feature type="domain" description="CCHC-type" evidence="2">
    <location>
        <begin position="443"/>
        <end position="459"/>
    </location>
</feature>
<dbReference type="GO" id="GO:0008270">
    <property type="term" value="F:zinc ion binding"/>
    <property type="evidence" value="ECO:0007669"/>
    <property type="project" value="InterPro"/>
</dbReference>
<dbReference type="InterPro" id="IPR001878">
    <property type="entry name" value="Znf_CCHC"/>
</dbReference>
<feature type="domain" description="CCHC-type" evidence="2">
    <location>
        <begin position="423"/>
        <end position="439"/>
    </location>
</feature>
<dbReference type="AlphaFoldDB" id="A0A397XWI1"/>
<name>A0A397XWI1_BRACM</name>